<dbReference type="RefSeq" id="WP_054522671.1">
    <property type="nucleotide sequence ID" value="NZ_LGKO01000006.1"/>
</dbReference>
<evidence type="ECO:0000256" key="7">
    <source>
        <dbReference type="ARBA" id="ARBA00023239"/>
    </source>
</evidence>
<dbReference type="GO" id="GO:0005737">
    <property type="term" value="C:cytoplasm"/>
    <property type="evidence" value="ECO:0007669"/>
    <property type="project" value="UniProtKB-SubCell"/>
</dbReference>
<comment type="catalytic activity">
    <reaction evidence="9 10">
        <text>L-glutamine + H2O = L-glutamate + NH4(+)</text>
        <dbReference type="Rhea" id="RHEA:15889"/>
        <dbReference type="ChEBI" id="CHEBI:15377"/>
        <dbReference type="ChEBI" id="CHEBI:28938"/>
        <dbReference type="ChEBI" id="CHEBI:29985"/>
        <dbReference type="ChEBI" id="CHEBI:58359"/>
        <dbReference type="EC" id="3.5.1.2"/>
    </reaction>
</comment>
<dbReference type="Gene3D" id="3.40.50.880">
    <property type="match status" value="1"/>
</dbReference>
<evidence type="ECO:0000256" key="8">
    <source>
        <dbReference type="ARBA" id="ARBA00047838"/>
    </source>
</evidence>
<dbReference type="AlphaFoldDB" id="A0A0P6YIF5"/>
<dbReference type="EC" id="3.5.1.2" evidence="10"/>
<keyword evidence="4 10" id="KW-0378">Hydrolase</keyword>
<dbReference type="PROSITE" id="PS51273">
    <property type="entry name" value="GATASE_TYPE_1"/>
    <property type="match status" value="1"/>
</dbReference>
<comment type="catalytic activity">
    <reaction evidence="8 10">
        <text>5-[(5-phospho-1-deoxy-D-ribulos-1-ylimino)methylamino]-1-(5-phospho-beta-D-ribosyl)imidazole-4-carboxamide + L-glutamine = D-erythro-1-(imidazol-4-yl)glycerol 3-phosphate + 5-amino-1-(5-phospho-beta-D-ribosyl)imidazole-4-carboxamide + L-glutamate + H(+)</text>
        <dbReference type="Rhea" id="RHEA:24793"/>
        <dbReference type="ChEBI" id="CHEBI:15378"/>
        <dbReference type="ChEBI" id="CHEBI:29985"/>
        <dbReference type="ChEBI" id="CHEBI:58278"/>
        <dbReference type="ChEBI" id="CHEBI:58359"/>
        <dbReference type="ChEBI" id="CHEBI:58475"/>
        <dbReference type="ChEBI" id="CHEBI:58525"/>
        <dbReference type="EC" id="4.3.2.10"/>
    </reaction>
</comment>
<evidence type="ECO:0000256" key="1">
    <source>
        <dbReference type="ARBA" id="ARBA00005091"/>
    </source>
</evidence>
<dbReference type="InterPro" id="IPR010139">
    <property type="entry name" value="Imidazole-glycPsynth_HisH"/>
</dbReference>
<comment type="function">
    <text evidence="10">IGPS catalyzes the conversion of PRFAR and glutamine to IGP, AICAR and glutamate. The HisH subunit catalyzes the hydrolysis of glutamine to glutamate and ammonia as part of the synthesis of IGP and AICAR. The resulting ammonia molecule is channeled to the active site of HisF.</text>
</comment>
<dbReference type="SUPFAM" id="SSF52317">
    <property type="entry name" value="Class I glutamine amidotransferase-like"/>
    <property type="match status" value="1"/>
</dbReference>
<protein>
    <recommendedName>
        <fullName evidence="10">Imidazole glycerol phosphate synthase subunit HisH</fullName>
        <ecNumber evidence="10">4.3.2.10</ecNumber>
    </recommendedName>
    <alternativeName>
        <fullName evidence="10">IGP synthase glutaminase subunit</fullName>
        <ecNumber evidence="10">3.5.1.2</ecNumber>
    </alternativeName>
    <alternativeName>
        <fullName evidence="10">IGP synthase subunit HisH</fullName>
    </alternativeName>
    <alternativeName>
        <fullName evidence="10">ImGP synthase subunit HisH</fullName>
        <shortName evidence="10">IGPS subunit HisH</shortName>
    </alternativeName>
</protein>
<dbReference type="GO" id="GO:0016829">
    <property type="term" value="F:lyase activity"/>
    <property type="evidence" value="ECO:0007669"/>
    <property type="project" value="UniProtKB-KW"/>
</dbReference>
<dbReference type="PANTHER" id="PTHR42701">
    <property type="entry name" value="IMIDAZOLE GLYCEROL PHOSPHATE SYNTHASE SUBUNIT HISH"/>
    <property type="match status" value="1"/>
</dbReference>
<organism evidence="13 14">
    <name type="scientific">Thermanaerothrix daxensis</name>
    <dbReference type="NCBI Taxonomy" id="869279"/>
    <lineage>
        <taxon>Bacteria</taxon>
        <taxon>Bacillati</taxon>
        <taxon>Chloroflexota</taxon>
        <taxon>Anaerolineae</taxon>
        <taxon>Anaerolineales</taxon>
        <taxon>Anaerolineaceae</taxon>
        <taxon>Thermanaerothrix</taxon>
    </lineage>
</organism>
<dbReference type="InterPro" id="IPR017926">
    <property type="entry name" value="GATASE"/>
</dbReference>
<comment type="subunit">
    <text evidence="2 10">Heterodimer of HisH and HisF.</text>
</comment>
<keyword evidence="10" id="KW-0963">Cytoplasm</keyword>
<dbReference type="CDD" id="cd01748">
    <property type="entry name" value="GATase1_IGP_Synthase"/>
    <property type="match status" value="1"/>
</dbReference>
<keyword evidence="14" id="KW-1185">Reference proteome</keyword>
<evidence type="ECO:0000256" key="3">
    <source>
        <dbReference type="ARBA" id="ARBA00022605"/>
    </source>
</evidence>
<dbReference type="Proteomes" id="UP000050544">
    <property type="component" value="Unassembled WGS sequence"/>
</dbReference>
<evidence type="ECO:0000313" key="13">
    <source>
        <dbReference type="EMBL" id="KPL82133.1"/>
    </source>
</evidence>
<dbReference type="GO" id="GO:0000107">
    <property type="term" value="F:imidazoleglycerol-phosphate synthase activity"/>
    <property type="evidence" value="ECO:0007669"/>
    <property type="project" value="UniProtKB-UniRule"/>
</dbReference>
<dbReference type="STRING" id="869279.SE15_13685"/>
<feature type="domain" description="Glutamine amidotransferase" evidence="12">
    <location>
        <begin position="8"/>
        <end position="204"/>
    </location>
</feature>
<dbReference type="GO" id="GO:0000105">
    <property type="term" value="P:L-histidine biosynthetic process"/>
    <property type="evidence" value="ECO:0007669"/>
    <property type="project" value="UniProtKB-UniRule"/>
</dbReference>
<comment type="caution">
    <text evidence="13">The sequence shown here is derived from an EMBL/GenBank/DDBJ whole genome shotgun (WGS) entry which is preliminary data.</text>
</comment>
<evidence type="ECO:0000259" key="12">
    <source>
        <dbReference type="Pfam" id="PF00117"/>
    </source>
</evidence>
<dbReference type="UniPathway" id="UPA00031">
    <property type="reaction ID" value="UER00010"/>
</dbReference>
<evidence type="ECO:0000256" key="5">
    <source>
        <dbReference type="ARBA" id="ARBA00022962"/>
    </source>
</evidence>
<keyword evidence="5 10" id="KW-0315">Glutamine amidotransferase</keyword>
<comment type="subcellular location">
    <subcellularLocation>
        <location evidence="10">Cytoplasm</location>
    </subcellularLocation>
</comment>
<dbReference type="HAMAP" id="MF_00278">
    <property type="entry name" value="HisH"/>
    <property type="match status" value="1"/>
</dbReference>
<dbReference type="PIRSF" id="PIRSF000495">
    <property type="entry name" value="Amidotransf_hisH"/>
    <property type="match status" value="1"/>
</dbReference>
<accession>A0A0P6YIF5</accession>
<dbReference type="PATRIC" id="fig|869279.4.peg.2670"/>
<dbReference type="Pfam" id="PF00117">
    <property type="entry name" value="GATase"/>
    <property type="match status" value="1"/>
</dbReference>
<dbReference type="EC" id="4.3.2.10" evidence="10"/>
<dbReference type="OrthoDB" id="9807137at2"/>
<dbReference type="NCBIfam" id="TIGR01855">
    <property type="entry name" value="IMP_synth_hisH"/>
    <property type="match status" value="1"/>
</dbReference>
<evidence type="ECO:0000313" key="14">
    <source>
        <dbReference type="Proteomes" id="UP000050544"/>
    </source>
</evidence>
<evidence type="ECO:0000256" key="6">
    <source>
        <dbReference type="ARBA" id="ARBA00023102"/>
    </source>
</evidence>
<proteinExistence type="inferred from homology"/>
<evidence type="ECO:0000256" key="11">
    <source>
        <dbReference type="PIRSR" id="PIRSR000495-1"/>
    </source>
</evidence>
<name>A0A0P6YIF5_9CHLR</name>
<sequence>MSEPIPVVVVDAGTGNLRSVVAALRKCGAVVTLTHDPEVVRRAERVVLPGVGAFGEFMRGLRERHLEEALREVAAAGRPLLGICVGMQALLEVSEEMGAHAGLGLVRGRVVRFDLPVGYKVPHTGWNQLWPQRTSPLWQGLCPGDYAYFNHSYYCQVSDPAVALSLTDYGLDFVSALAQDHLFGVQFHPEKSQAVGERLLRNFLSL</sequence>
<reference evidence="13 14" key="1">
    <citation type="submission" date="2015-07" db="EMBL/GenBank/DDBJ databases">
        <title>Whole genome sequence of Thermanaerothrix daxensis DSM 23592.</title>
        <authorList>
            <person name="Hemp J."/>
            <person name="Ward L.M."/>
            <person name="Pace L.A."/>
            <person name="Fischer W.W."/>
        </authorList>
    </citation>
    <scope>NUCLEOTIDE SEQUENCE [LARGE SCALE GENOMIC DNA]</scope>
    <source>
        <strain evidence="13 14">GNS-1</strain>
    </source>
</reference>
<dbReference type="PANTHER" id="PTHR42701:SF1">
    <property type="entry name" value="IMIDAZOLE GLYCEROL PHOSPHATE SYNTHASE SUBUNIT HISH"/>
    <property type="match status" value="1"/>
</dbReference>
<evidence type="ECO:0000256" key="4">
    <source>
        <dbReference type="ARBA" id="ARBA00022801"/>
    </source>
</evidence>
<dbReference type="GO" id="GO:0004359">
    <property type="term" value="F:glutaminase activity"/>
    <property type="evidence" value="ECO:0007669"/>
    <property type="project" value="UniProtKB-EC"/>
</dbReference>
<gene>
    <name evidence="10" type="primary">hisH</name>
    <name evidence="13" type="ORF">SE15_13685</name>
</gene>
<feature type="active site" evidence="10 11">
    <location>
        <position position="188"/>
    </location>
</feature>
<dbReference type="InterPro" id="IPR029062">
    <property type="entry name" value="Class_I_gatase-like"/>
</dbReference>
<evidence type="ECO:0000256" key="9">
    <source>
        <dbReference type="ARBA" id="ARBA00049534"/>
    </source>
</evidence>
<comment type="pathway">
    <text evidence="1 10">Amino-acid biosynthesis; L-histidine biosynthesis; L-histidine from 5-phospho-alpha-D-ribose 1-diphosphate: step 5/9.</text>
</comment>
<evidence type="ECO:0000256" key="10">
    <source>
        <dbReference type="HAMAP-Rule" id="MF_00278"/>
    </source>
</evidence>
<evidence type="ECO:0000256" key="2">
    <source>
        <dbReference type="ARBA" id="ARBA00011152"/>
    </source>
</evidence>
<feature type="active site" description="Nucleophile" evidence="10 11">
    <location>
        <position position="84"/>
    </location>
</feature>
<keyword evidence="7 10" id="KW-0456">Lyase</keyword>
<dbReference type="EMBL" id="LGKO01000006">
    <property type="protein sequence ID" value="KPL82133.1"/>
    <property type="molecule type" value="Genomic_DNA"/>
</dbReference>
<keyword evidence="3 10" id="KW-0028">Amino-acid biosynthesis</keyword>
<feature type="active site" evidence="10 11">
    <location>
        <position position="190"/>
    </location>
</feature>
<keyword evidence="6 10" id="KW-0368">Histidine biosynthesis</keyword>